<dbReference type="GO" id="GO:0005524">
    <property type="term" value="F:ATP binding"/>
    <property type="evidence" value="ECO:0007669"/>
    <property type="project" value="UniProtKB-KW"/>
</dbReference>
<dbReference type="RefSeq" id="XP_004333955.1">
    <property type="nucleotide sequence ID" value="XM_004333907.1"/>
</dbReference>
<dbReference type="CDD" id="cd06623">
    <property type="entry name" value="PKc_MAPKK_plant_like"/>
    <property type="match status" value="1"/>
</dbReference>
<dbReference type="OrthoDB" id="10252354at2759"/>
<evidence type="ECO:0000256" key="7">
    <source>
        <dbReference type="ARBA" id="ARBA00038999"/>
    </source>
</evidence>
<gene>
    <name evidence="13" type="ORF">ACA1_399920</name>
</gene>
<comment type="similarity">
    <text evidence="6">Belongs to the protein kinase superfamily. STE Ser/Thr protein kinase family. MAP kinase kinase subfamily.</text>
</comment>
<evidence type="ECO:0000256" key="2">
    <source>
        <dbReference type="ARBA" id="ARBA00022679"/>
    </source>
</evidence>
<dbReference type="PANTHER" id="PTHR48013">
    <property type="entry name" value="DUAL SPECIFICITY MITOGEN-ACTIVATED PROTEIN KINASE KINASE 5-RELATED"/>
    <property type="match status" value="1"/>
</dbReference>
<dbReference type="PROSITE" id="PS00108">
    <property type="entry name" value="PROTEIN_KINASE_ST"/>
    <property type="match status" value="1"/>
</dbReference>
<dbReference type="InterPro" id="IPR008271">
    <property type="entry name" value="Ser/Thr_kinase_AS"/>
</dbReference>
<evidence type="ECO:0000256" key="11">
    <source>
        <dbReference type="SAM" id="MobiDB-lite"/>
    </source>
</evidence>
<organism evidence="13 14">
    <name type="scientific">Acanthamoeba castellanii (strain ATCC 30010 / Neff)</name>
    <dbReference type="NCBI Taxonomy" id="1257118"/>
    <lineage>
        <taxon>Eukaryota</taxon>
        <taxon>Amoebozoa</taxon>
        <taxon>Discosea</taxon>
        <taxon>Longamoebia</taxon>
        <taxon>Centramoebida</taxon>
        <taxon>Acanthamoebidae</taxon>
        <taxon>Acanthamoeba</taxon>
    </lineage>
</organism>
<dbReference type="OMA" id="LECANGF"/>
<dbReference type="InterPro" id="IPR011009">
    <property type="entry name" value="Kinase-like_dom_sf"/>
</dbReference>
<comment type="catalytic activity">
    <reaction evidence="8">
        <text>L-seryl-[protein] + ATP = O-phospho-L-seryl-[protein] + ADP + H(+)</text>
        <dbReference type="Rhea" id="RHEA:17989"/>
        <dbReference type="Rhea" id="RHEA-COMP:9863"/>
        <dbReference type="Rhea" id="RHEA-COMP:11604"/>
        <dbReference type="ChEBI" id="CHEBI:15378"/>
        <dbReference type="ChEBI" id="CHEBI:29999"/>
        <dbReference type="ChEBI" id="CHEBI:30616"/>
        <dbReference type="ChEBI" id="CHEBI:83421"/>
        <dbReference type="ChEBI" id="CHEBI:456216"/>
        <dbReference type="EC" id="2.7.12.2"/>
    </reaction>
</comment>
<dbReference type="AlphaFoldDB" id="L8GG03"/>
<evidence type="ECO:0000256" key="6">
    <source>
        <dbReference type="ARBA" id="ARBA00038035"/>
    </source>
</evidence>
<dbReference type="SUPFAM" id="SSF56112">
    <property type="entry name" value="Protein kinase-like (PK-like)"/>
    <property type="match status" value="1"/>
</dbReference>
<dbReference type="GO" id="GO:0004708">
    <property type="term" value="F:MAP kinase kinase activity"/>
    <property type="evidence" value="ECO:0007669"/>
    <property type="project" value="UniProtKB-EC"/>
</dbReference>
<evidence type="ECO:0000313" key="13">
    <source>
        <dbReference type="EMBL" id="ELR11942.1"/>
    </source>
</evidence>
<evidence type="ECO:0000256" key="9">
    <source>
        <dbReference type="ARBA" id="ARBA00049299"/>
    </source>
</evidence>
<dbReference type="Gene3D" id="1.10.510.10">
    <property type="entry name" value="Transferase(Phosphotransferase) domain 1"/>
    <property type="match status" value="1"/>
</dbReference>
<comment type="catalytic activity">
    <reaction evidence="9">
        <text>L-threonyl-[protein] + ATP = O-phospho-L-threonyl-[protein] + ADP + H(+)</text>
        <dbReference type="Rhea" id="RHEA:46608"/>
        <dbReference type="Rhea" id="RHEA-COMP:11060"/>
        <dbReference type="Rhea" id="RHEA-COMP:11605"/>
        <dbReference type="ChEBI" id="CHEBI:15378"/>
        <dbReference type="ChEBI" id="CHEBI:30013"/>
        <dbReference type="ChEBI" id="CHEBI:30616"/>
        <dbReference type="ChEBI" id="CHEBI:61977"/>
        <dbReference type="ChEBI" id="CHEBI:456216"/>
        <dbReference type="EC" id="2.7.12.2"/>
    </reaction>
</comment>
<reference evidence="13 14" key="1">
    <citation type="journal article" date="2013" name="Genome Biol.">
        <title>Genome of Acanthamoeba castellanii highlights extensive lateral gene transfer and early evolution of tyrosine kinase signaling.</title>
        <authorList>
            <person name="Clarke M."/>
            <person name="Lohan A.J."/>
            <person name="Liu B."/>
            <person name="Lagkouvardos I."/>
            <person name="Roy S."/>
            <person name="Zafar N."/>
            <person name="Bertelli C."/>
            <person name="Schilde C."/>
            <person name="Kianianmomeni A."/>
            <person name="Burglin T.R."/>
            <person name="Frech C."/>
            <person name="Turcotte B."/>
            <person name="Kopec K.O."/>
            <person name="Synnott J.M."/>
            <person name="Choo C."/>
            <person name="Paponov I."/>
            <person name="Finkler A."/>
            <person name="Soon Heng Tan C."/>
            <person name="Hutchins A.P."/>
            <person name="Weinmeier T."/>
            <person name="Rattei T."/>
            <person name="Chu J.S."/>
            <person name="Gimenez G."/>
            <person name="Irimia M."/>
            <person name="Rigden D.J."/>
            <person name="Fitzpatrick D.A."/>
            <person name="Lorenzo-Morales J."/>
            <person name="Bateman A."/>
            <person name="Chiu C.H."/>
            <person name="Tang P."/>
            <person name="Hegemann P."/>
            <person name="Fromm H."/>
            <person name="Raoult D."/>
            <person name="Greub G."/>
            <person name="Miranda-Saavedra D."/>
            <person name="Chen N."/>
            <person name="Nash P."/>
            <person name="Ginger M.L."/>
            <person name="Horn M."/>
            <person name="Schaap P."/>
            <person name="Caler L."/>
            <person name="Loftus B."/>
        </authorList>
    </citation>
    <scope>NUCLEOTIDE SEQUENCE [LARGE SCALE GENOMIC DNA]</scope>
    <source>
        <strain evidence="13 14">Neff</strain>
    </source>
</reference>
<dbReference type="Gene3D" id="3.30.200.20">
    <property type="entry name" value="Phosphorylase Kinase, domain 1"/>
    <property type="match status" value="1"/>
</dbReference>
<sequence>MLKKGRARFLDKFKSKSGTSKPLEVPDEENPERSMTEDGELTEHDLRIGRTGLRINGEAARAVQLEVKPEDLEDLEVTLGSGASSVVRKVIGLDVTEEVRNKLFVELRTYHSSSHPSIVSFYGASYEEGSIRILLEYMDGSLADVIKNRPLPENILSKVTAQILRGLSYLHKDLHIVHRDIKPANILINKRGEVKVSDFGVSTQLKDTLGLAETFTGTVTYMDPGRIAGQLHSSNSDVWSLGLTIMECALGYYPYRPPSKEKEFFDLYDAIVNHDPPSLPGDQFSKEFCDFVAACLCKNATKRPFAAELLDHPFIHKYDQDPVDVAEWVRTALADHMDV</sequence>
<keyword evidence="1" id="KW-0723">Serine/threonine-protein kinase</keyword>
<keyword evidence="4 13" id="KW-0418">Kinase</keyword>
<proteinExistence type="inferred from homology"/>
<evidence type="ECO:0000256" key="4">
    <source>
        <dbReference type="ARBA" id="ARBA00022777"/>
    </source>
</evidence>
<accession>L8GG03</accession>
<evidence type="ECO:0000256" key="3">
    <source>
        <dbReference type="ARBA" id="ARBA00022741"/>
    </source>
</evidence>
<dbReference type="FunFam" id="1.10.510.10:FF:000432">
    <property type="entry name" value="mitogen-activated protein kinase kinase 3"/>
    <property type="match status" value="1"/>
</dbReference>
<dbReference type="PANTHER" id="PTHR48013:SF9">
    <property type="entry name" value="DUAL SPECIFICITY MITOGEN-ACTIVATED PROTEIN KINASE KINASE 5"/>
    <property type="match status" value="1"/>
</dbReference>
<dbReference type="GeneID" id="14912462"/>
<feature type="domain" description="Protein kinase" evidence="12">
    <location>
        <begin position="50"/>
        <end position="315"/>
    </location>
</feature>
<comment type="catalytic activity">
    <reaction evidence="10">
        <text>L-tyrosyl-[protein] + ATP = O-phospho-L-tyrosyl-[protein] + ADP + H(+)</text>
        <dbReference type="Rhea" id="RHEA:10596"/>
        <dbReference type="Rhea" id="RHEA-COMP:10136"/>
        <dbReference type="Rhea" id="RHEA-COMP:20101"/>
        <dbReference type="ChEBI" id="CHEBI:15378"/>
        <dbReference type="ChEBI" id="CHEBI:30616"/>
        <dbReference type="ChEBI" id="CHEBI:46858"/>
        <dbReference type="ChEBI" id="CHEBI:61978"/>
        <dbReference type="ChEBI" id="CHEBI:456216"/>
        <dbReference type="EC" id="2.7.12.2"/>
    </reaction>
</comment>
<evidence type="ECO:0000256" key="8">
    <source>
        <dbReference type="ARBA" id="ARBA00049014"/>
    </source>
</evidence>
<dbReference type="VEuPathDB" id="AmoebaDB:ACA1_399920"/>
<dbReference type="SMART" id="SM00220">
    <property type="entry name" value="S_TKc"/>
    <property type="match status" value="1"/>
</dbReference>
<evidence type="ECO:0000256" key="10">
    <source>
        <dbReference type="ARBA" id="ARBA00051693"/>
    </source>
</evidence>
<keyword evidence="5" id="KW-0067">ATP-binding</keyword>
<dbReference type="STRING" id="1257118.L8GG03"/>
<evidence type="ECO:0000313" key="14">
    <source>
        <dbReference type="Proteomes" id="UP000011083"/>
    </source>
</evidence>
<evidence type="ECO:0000259" key="12">
    <source>
        <dbReference type="PROSITE" id="PS50011"/>
    </source>
</evidence>
<dbReference type="Pfam" id="PF00069">
    <property type="entry name" value="Pkinase"/>
    <property type="match status" value="1"/>
</dbReference>
<evidence type="ECO:0000256" key="1">
    <source>
        <dbReference type="ARBA" id="ARBA00022527"/>
    </source>
</evidence>
<dbReference type="InterPro" id="IPR000719">
    <property type="entry name" value="Prot_kinase_dom"/>
</dbReference>
<keyword evidence="3" id="KW-0547">Nucleotide-binding</keyword>
<dbReference type="GO" id="GO:0004674">
    <property type="term" value="F:protein serine/threonine kinase activity"/>
    <property type="evidence" value="ECO:0007669"/>
    <property type="project" value="UniProtKB-KW"/>
</dbReference>
<protein>
    <recommendedName>
        <fullName evidence="7">mitogen-activated protein kinase kinase</fullName>
        <ecNumber evidence="7">2.7.12.2</ecNumber>
    </recommendedName>
</protein>
<dbReference type="EC" id="2.7.12.2" evidence="7"/>
<dbReference type="KEGG" id="acan:ACA1_399920"/>
<dbReference type="PROSITE" id="PS50011">
    <property type="entry name" value="PROTEIN_KINASE_DOM"/>
    <property type="match status" value="1"/>
</dbReference>
<evidence type="ECO:0000256" key="5">
    <source>
        <dbReference type="ARBA" id="ARBA00022840"/>
    </source>
</evidence>
<feature type="compositionally biased region" description="Basic and acidic residues" evidence="11">
    <location>
        <begin position="31"/>
        <end position="41"/>
    </location>
</feature>
<keyword evidence="14" id="KW-1185">Reference proteome</keyword>
<dbReference type="EMBL" id="KB008145">
    <property type="protein sequence ID" value="ELR11942.1"/>
    <property type="molecule type" value="Genomic_DNA"/>
</dbReference>
<name>L8GG03_ACACF</name>
<feature type="region of interest" description="Disordered" evidence="11">
    <location>
        <begin position="1"/>
        <end position="41"/>
    </location>
</feature>
<dbReference type="Proteomes" id="UP000011083">
    <property type="component" value="Unassembled WGS sequence"/>
</dbReference>
<keyword evidence="2" id="KW-0808">Transferase</keyword>